<dbReference type="Proteomes" id="UP000272778">
    <property type="component" value="Unassembled WGS sequence"/>
</dbReference>
<dbReference type="InterPro" id="IPR012675">
    <property type="entry name" value="Beta-grasp_dom_sf"/>
</dbReference>
<dbReference type="Gene3D" id="2.40.30.10">
    <property type="entry name" value="Translation factors"/>
    <property type="match status" value="1"/>
</dbReference>
<dbReference type="InterPro" id="IPR017938">
    <property type="entry name" value="Riboflavin_synthase-like_b-brl"/>
</dbReference>
<evidence type="ECO:0000259" key="2">
    <source>
        <dbReference type="PROSITE" id="PS51384"/>
    </source>
</evidence>
<dbReference type="InterPro" id="IPR001041">
    <property type="entry name" value="2Fe-2S_ferredoxin-type"/>
</dbReference>
<dbReference type="GO" id="GO:0051537">
    <property type="term" value="F:2 iron, 2 sulfur cluster binding"/>
    <property type="evidence" value="ECO:0007669"/>
    <property type="project" value="InterPro"/>
</dbReference>
<dbReference type="GO" id="GO:0016491">
    <property type="term" value="F:oxidoreductase activity"/>
    <property type="evidence" value="ECO:0007669"/>
    <property type="project" value="InterPro"/>
</dbReference>
<proteinExistence type="predicted"/>
<dbReference type="PROSITE" id="PS51085">
    <property type="entry name" value="2FE2S_FER_2"/>
    <property type="match status" value="1"/>
</dbReference>
<accession>A0A3N6NIF0</accession>
<dbReference type="InterPro" id="IPR006058">
    <property type="entry name" value="2Fe2S_fd_BS"/>
</dbReference>
<dbReference type="AlphaFoldDB" id="A0A3N6NIF0"/>
<dbReference type="PROSITE" id="PS00197">
    <property type="entry name" value="2FE2S_FER_1"/>
    <property type="match status" value="1"/>
</dbReference>
<dbReference type="SUPFAM" id="SSF63380">
    <property type="entry name" value="Riboflavin synthase domain-like"/>
    <property type="match status" value="1"/>
</dbReference>
<dbReference type="OrthoDB" id="544091at2"/>
<dbReference type="InterPro" id="IPR017927">
    <property type="entry name" value="FAD-bd_FR_type"/>
</dbReference>
<dbReference type="PANTHER" id="PTHR47354:SF2">
    <property type="entry name" value="BLR2392 PROTEIN"/>
    <property type="match status" value="1"/>
</dbReference>
<dbReference type="Gene3D" id="3.40.50.80">
    <property type="entry name" value="Nucleotide-binding domain of ferredoxin-NADP reductase (FNR) module"/>
    <property type="match status" value="1"/>
</dbReference>
<name>A0A3N6NIF0_9BURK</name>
<dbReference type="Pfam" id="PF00111">
    <property type="entry name" value="Fer2"/>
    <property type="match status" value="1"/>
</dbReference>
<dbReference type="InterPro" id="IPR036010">
    <property type="entry name" value="2Fe-2S_ferredoxin-like_sf"/>
</dbReference>
<keyword evidence="4" id="KW-1185">Reference proteome</keyword>
<organism evidence="3 4">
    <name type="scientific">Paraburkholderia dinghuensis</name>
    <dbReference type="NCBI Taxonomy" id="2305225"/>
    <lineage>
        <taxon>Bacteria</taxon>
        <taxon>Pseudomonadati</taxon>
        <taxon>Pseudomonadota</taxon>
        <taxon>Betaproteobacteria</taxon>
        <taxon>Burkholderiales</taxon>
        <taxon>Burkholderiaceae</taxon>
        <taxon>Paraburkholderia</taxon>
    </lineage>
</organism>
<feature type="domain" description="FAD-binding FR-type" evidence="2">
    <location>
        <begin position="7"/>
        <end position="118"/>
    </location>
</feature>
<dbReference type="SUPFAM" id="SSF54292">
    <property type="entry name" value="2Fe-2S ferredoxin-like"/>
    <property type="match status" value="1"/>
</dbReference>
<dbReference type="PANTHER" id="PTHR47354">
    <property type="entry name" value="NADH OXIDOREDUCTASE HCR"/>
    <property type="match status" value="1"/>
</dbReference>
<feature type="domain" description="2Fe-2S ferredoxin-type" evidence="1">
    <location>
        <begin position="247"/>
        <end position="332"/>
    </location>
</feature>
<dbReference type="PROSITE" id="PS51384">
    <property type="entry name" value="FAD_FR"/>
    <property type="match status" value="1"/>
</dbReference>
<dbReference type="RefSeq" id="WP_124150133.1">
    <property type="nucleotide sequence ID" value="NZ_RQIS01000003.1"/>
</dbReference>
<evidence type="ECO:0000259" key="1">
    <source>
        <dbReference type="PROSITE" id="PS51085"/>
    </source>
</evidence>
<dbReference type="SUPFAM" id="SSF52343">
    <property type="entry name" value="Ferredoxin reductase-like, C-terminal NADP-linked domain"/>
    <property type="match status" value="1"/>
</dbReference>
<comment type="caution">
    <text evidence="3">The sequence shown here is derived from an EMBL/GenBank/DDBJ whole genome shotgun (WGS) entry which is preliminary data.</text>
</comment>
<gene>
    <name evidence="3" type="ORF">D1Y85_06095</name>
</gene>
<dbReference type="CDD" id="cd00207">
    <property type="entry name" value="fer2"/>
    <property type="match status" value="1"/>
</dbReference>
<dbReference type="Gene3D" id="3.10.20.30">
    <property type="match status" value="1"/>
</dbReference>
<protein>
    <submittedName>
        <fullName evidence="3">Oxidoreductase</fullName>
    </submittedName>
</protein>
<evidence type="ECO:0000313" key="4">
    <source>
        <dbReference type="Proteomes" id="UP000272778"/>
    </source>
</evidence>
<dbReference type="InterPro" id="IPR039261">
    <property type="entry name" value="FNR_nucleotide-bd"/>
</dbReference>
<evidence type="ECO:0000313" key="3">
    <source>
        <dbReference type="EMBL" id="RQH08567.1"/>
    </source>
</evidence>
<dbReference type="InterPro" id="IPR050415">
    <property type="entry name" value="MRET"/>
</dbReference>
<reference evidence="3 4" key="1">
    <citation type="submission" date="2018-11" db="EMBL/GenBank/DDBJ databases">
        <title>Paraburkholderia sp. DHOA04, isolated from soil.</title>
        <authorList>
            <person name="Gao Z.-H."/>
            <person name="Qiu L.-H."/>
            <person name="Fu J.-C."/>
        </authorList>
    </citation>
    <scope>NUCLEOTIDE SEQUENCE [LARGE SCALE GENOMIC DNA]</scope>
    <source>
        <strain evidence="3 4">DHOA04</strain>
    </source>
</reference>
<dbReference type="EMBL" id="RQIS01000003">
    <property type="protein sequence ID" value="RQH08567.1"/>
    <property type="molecule type" value="Genomic_DNA"/>
</dbReference>
<dbReference type="CDD" id="cd06185">
    <property type="entry name" value="PDR_like"/>
    <property type="match status" value="1"/>
</dbReference>
<sequence length="332" mass="35643">MSAPSVTDTFDVVVETVQTLTPHVTAFRLRAADGRALPGYTAGAHIRVQVQPERAADWRAYSLVDFTGDAAISQAPDHYLIAVRREDTGTGGSRWMHEAVRAGSTLRITPPANAFALGACDDAVLIAGGIGVTPIASMAAALAARQHRFTLHYTGRAIAQLAFVDELRAVTGKNLRLYGDDEVHEANRFDLARLFDTLRPTQPLYVCGPQGLIDATIALATARGWPRDAIRSELFAAAAPQAGDTSFEVELRQSGVTLAIAPKQTILDAMLDNGLDPLYDCKRGECGVCEVGVIEGEVDHRDYCLSDSEKRAGKVMHICVSRACGSRLVLDA</sequence>